<evidence type="ECO:0000256" key="5">
    <source>
        <dbReference type="ARBA" id="ARBA00023163"/>
    </source>
</evidence>
<protein>
    <recommendedName>
        <fullName evidence="2">Toxin CcdB</fullName>
    </recommendedName>
    <alternativeName>
        <fullName evidence="7">Cytotoxic protein CcdB</fullName>
    </alternativeName>
    <alternativeName>
        <fullName evidence="6">Protein LetD</fullName>
    </alternativeName>
</protein>
<dbReference type="EMBL" id="BAAAES010000001">
    <property type="protein sequence ID" value="GAA0658120.1"/>
    <property type="molecule type" value="Genomic_DNA"/>
</dbReference>
<dbReference type="SUPFAM" id="SSF50118">
    <property type="entry name" value="Cell growth inhibitor/plasmid maintenance toxic component"/>
    <property type="match status" value="1"/>
</dbReference>
<keyword evidence="5" id="KW-0804">Transcription</keyword>
<keyword evidence="3" id="KW-0678">Repressor</keyword>
<dbReference type="Proteomes" id="UP001500238">
    <property type="component" value="Unassembled WGS sequence"/>
</dbReference>
<sequence length="96" mass="10576">MAQFDALRVTGNVIVLDCQSNFLADLPTRFVVPLRKLDHIDLARLTPTFIVGGEPLTMITPLARSIAKRDILGTVQSLAEHEYEIKAAIDLLVTGF</sequence>
<comment type="similarity">
    <text evidence="1">Belongs to the CcdB toxin family.</text>
</comment>
<evidence type="ECO:0000256" key="3">
    <source>
        <dbReference type="ARBA" id="ARBA00022491"/>
    </source>
</evidence>
<evidence type="ECO:0000256" key="4">
    <source>
        <dbReference type="ARBA" id="ARBA00023015"/>
    </source>
</evidence>
<evidence type="ECO:0000256" key="1">
    <source>
        <dbReference type="ARBA" id="ARBA00005230"/>
    </source>
</evidence>
<dbReference type="InterPro" id="IPR002712">
    <property type="entry name" value="CcdB"/>
</dbReference>
<reference evidence="8 9" key="1">
    <citation type="journal article" date="2019" name="Int. J. Syst. Evol. Microbiol.">
        <title>The Global Catalogue of Microorganisms (GCM) 10K type strain sequencing project: providing services to taxonomists for standard genome sequencing and annotation.</title>
        <authorList>
            <consortium name="The Broad Institute Genomics Platform"/>
            <consortium name="The Broad Institute Genome Sequencing Center for Infectious Disease"/>
            <person name="Wu L."/>
            <person name="Ma J."/>
        </authorList>
    </citation>
    <scope>NUCLEOTIDE SEQUENCE [LARGE SCALE GENOMIC DNA]</scope>
    <source>
        <strain evidence="8 9">JCM 14603</strain>
    </source>
</reference>
<evidence type="ECO:0000313" key="9">
    <source>
        <dbReference type="Proteomes" id="UP001500238"/>
    </source>
</evidence>
<evidence type="ECO:0000256" key="7">
    <source>
        <dbReference type="ARBA" id="ARBA00033135"/>
    </source>
</evidence>
<name>A0ABN1HLZ2_9SPHN</name>
<organism evidence="8 9">
    <name type="scientific">Sphingomonas insulae</name>
    <dbReference type="NCBI Taxonomy" id="424800"/>
    <lineage>
        <taxon>Bacteria</taxon>
        <taxon>Pseudomonadati</taxon>
        <taxon>Pseudomonadota</taxon>
        <taxon>Alphaproteobacteria</taxon>
        <taxon>Sphingomonadales</taxon>
        <taxon>Sphingomonadaceae</taxon>
        <taxon>Sphingomonas</taxon>
    </lineage>
</organism>
<evidence type="ECO:0000313" key="8">
    <source>
        <dbReference type="EMBL" id="GAA0658120.1"/>
    </source>
</evidence>
<evidence type="ECO:0000256" key="2">
    <source>
        <dbReference type="ARBA" id="ARBA00015075"/>
    </source>
</evidence>
<keyword evidence="9" id="KW-1185">Reference proteome</keyword>
<dbReference type="Pfam" id="PF01845">
    <property type="entry name" value="CcdB"/>
    <property type="match status" value="1"/>
</dbReference>
<gene>
    <name evidence="8" type="ORF">GCM10009102_02940</name>
</gene>
<accession>A0ABN1HLZ2</accession>
<proteinExistence type="inferred from homology"/>
<keyword evidence="4" id="KW-0805">Transcription regulation</keyword>
<evidence type="ECO:0000256" key="6">
    <source>
        <dbReference type="ARBA" id="ARBA00029628"/>
    </source>
</evidence>
<dbReference type="RefSeq" id="WP_163957372.1">
    <property type="nucleotide sequence ID" value="NZ_BAAAES010000001.1"/>
</dbReference>
<dbReference type="Gene3D" id="2.30.30.110">
    <property type="match status" value="1"/>
</dbReference>
<comment type="caution">
    <text evidence="8">The sequence shown here is derived from an EMBL/GenBank/DDBJ whole genome shotgun (WGS) entry which is preliminary data.</text>
</comment>
<dbReference type="InterPro" id="IPR011067">
    <property type="entry name" value="Plasmid_toxin/cell-grow_inhib"/>
</dbReference>